<evidence type="ECO:0000256" key="2">
    <source>
        <dbReference type="SAM" id="Phobius"/>
    </source>
</evidence>
<dbReference type="AlphaFoldDB" id="A0A511XGG5"/>
<proteinExistence type="predicted"/>
<name>A0A511XGG5_9PROT</name>
<keyword evidence="4" id="KW-1185">Reference proteome</keyword>
<keyword evidence="2" id="KW-0812">Transmembrane</keyword>
<dbReference type="EMBL" id="BJYG01000002">
    <property type="protein sequence ID" value="GEN62044.1"/>
    <property type="molecule type" value="Genomic_DNA"/>
</dbReference>
<accession>A0A511XGG5</accession>
<feature type="compositionally biased region" description="Polar residues" evidence="1">
    <location>
        <begin position="337"/>
        <end position="346"/>
    </location>
</feature>
<keyword evidence="2" id="KW-1133">Transmembrane helix</keyword>
<gene>
    <name evidence="3" type="ORF">AOE01nite_02680</name>
</gene>
<dbReference type="Proteomes" id="UP000321746">
    <property type="component" value="Unassembled WGS sequence"/>
</dbReference>
<sequence>MYEAKILLWGMCGLALAGLTGFALIAVNASENRAATKALLTARDDLAQAGWRLNWRTMSSRFAILSTETDLTDVRLSGYVGDKHLLYGCDHVTVKTGRFQSGHIRLTFGGSQALAVASGTDKSGSVIFAMRLSGHGSAASVHFAENSDAGGKAIFILPEETADIEVSPIRYGATSGPLILQLIGVRSVITWSSVSKSQFTLASDTSLASVRLPFSVTGLGNRITALRAAASVSGSSGDAANGGGNHSNTTFTLHIGEGKLGPLSATLAGRLVYEKQSTGDFNLTLHGLDQTAHNLSEAGSISPPVAQIAHLFSLAVTRASRGLSVKENPVGPDDNDPGQTADKTSLTLPVRIRNGSWMVGNLPVETLGSLLPGNMRPVR</sequence>
<protein>
    <recommendedName>
        <fullName evidence="5">DUF2125 domain-containing protein</fullName>
    </recommendedName>
</protein>
<dbReference type="Pfam" id="PF09898">
    <property type="entry name" value="DUF2125"/>
    <property type="match status" value="1"/>
</dbReference>
<comment type="caution">
    <text evidence="3">The sequence shown here is derived from an EMBL/GenBank/DDBJ whole genome shotgun (WGS) entry which is preliminary data.</text>
</comment>
<evidence type="ECO:0000313" key="4">
    <source>
        <dbReference type="Proteomes" id="UP000321746"/>
    </source>
</evidence>
<organism evidence="3 4">
    <name type="scientific">Acetobacter oeni</name>
    <dbReference type="NCBI Taxonomy" id="304077"/>
    <lineage>
        <taxon>Bacteria</taxon>
        <taxon>Pseudomonadati</taxon>
        <taxon>Pseudomonadota</taxon>
        <taxon>Alphaproteobacteria</taxon>
        <taxon>Acetobacterales</taxon>
        <taxon>Acetobacteraceae</taxon>
        <taxon>Acetobacter</taxon>
    </lineage>
</organism>
<reference evidence="3 4" key="1">
    <citation type="submission" date="2019-07" db="EMBL/GenBank/DDBJ databases">
        <title>Whole genome shotgun sequence of Acetobacter oeni NBRC 105207.</title>
        <authorList>
            <person name="Hosoyama A."/>
            <person name="Uohara A."/>
            <person name="Ohji S."/>
            <person name="Ichikawa N."/>
        </authorList>
    </citation>
    <scope>NUCLEOTIDE SEQUENCE [LARGE SCALE GENOMIC DNA]</scope>
    <source>
        <strain evidence="3 4">NBRC 105207</strain>
    </source>
</reference>
<feature type="region of interest" description="Disordered" evidence="1">
    <location>
        <begin position="325"/>
        <end position="346"/>
    </location>
</feature>
<feature type="transmembrane region" description="Helical" evidence="2">
    <location>
        <begin position="6"/>
        <end position="27"/>
    </location>
</feature>
<evidence type="ECO:0000313" key="3">
    <source>
        <dbReference type="EMBL" id="GEN62044.1"/>
    </source>
</evidence>
<evidence type="ECO:0000256" key="1">
    <source>
        <dbReference type="SAM" id="MobiDB-lite"/>
    </source>
</evidence>
<evidence type="ECO:0008006" key="5">
    <source>
        <dbReference type="Google" id="ProtNLM"/>
    </source>
</evidence>
<dbReference type="InterPro" id="IPR018666">
    <property type="entry name" value="DUF2125"/>
</dbReference>
<keyword evidence="2" id="KW-0472">Membrane</keyword>